<accession>K2KCQ4</accession>
<dbReference type="PATRIC" id="fig|1145113.3.peg.811"/>
<protein>
    <submittedName>
        <fullName evidence="2">Uncharacterized protein</fullName>
    </submittedName>
</protein>
<keyword evidence="1" id="KW-0472">Membrane</keyword>
<gene>
    <name evidence="2" type="ORF">OUI_0827</name>
</gene>
<comment type="caution">
    <text evidence="2">The sequence shown here is derived from an EMBL/GenBank/DDBJ whole genome shotgun (WGS) entry which is preliminary data.</text>
</comment>
<name>K2KCQ4_HELPX</name>
<proteinExistence type="predicted"/>
<sequence length="37" mass="4548">MWLEKNHVFSKRLPYCRGFYSNRFFFDLVGFIGLVFL</sequence>
<keyword evidence="1" id="KW-0812">Transmembrane</keyword>
<reference evidence="2 3" key="1">
    <citation type="submission" date="2012-08" db="EMBL/GenBank/DDBJ databases">
        <title>Comparative Sequence Analysis of H. pylori isolates.</title>
        <authorList>
            <person name="Blanchard T.G."/>
            <person name="Czinn S.J."/>
            <person name="McCracken C.M."/>
            <person name="Abolude K.A."/>
            <person name="Shefchek K.S."/>
            <person name="Maroo A.M."/>
            <person name="Santana-Cruz I.S."/>
            <person name="Tallon L.J."/>
            <person name="Ficke F.W.F."/>
        </authorList>
    </citation>
    <scope>NUCLEOTIDE SEQUENCE [LARGE SCALE GENOMIC DNA]</scope>
    <source>
        <strain evidence="2 3">R036d</strain>
    </source>
</reference>
<dbReference type="EMBL" id="AMOT01000004">
    <property type="protein sequence ID" value="EKE85673.1"/>
    <property type="molecule type" value="Genomic_DNA"/>
</dbReference>
<dbReference type="AlphaFoldDB" id="K2KCQ4"/>
<evidence type="ECO:0000256" key="1">
    <source>
        <dbReference type="SAM" id="Phobius"/>
    </source>
</evidence>
<evidence type="ECO:0000313" key="3">
    <source>
        <dbReference type="Proteomes" id="UP000006759"/>
    </source>
</evidence>
<keyword evidence="1" id="KW-1133">Transmembrane helix</keyword>
<evidence type="ECO:0000313" key="2">
    <source>
        <dbReference type="EMBL" id="EKE85673.1"/>
    </source>
</evidence>
<organism evidence="2 3">
    <name type="scientific">Helicobacter pylori R036d</name>
    <dbReference type="NCBI Taxonomy" id="1145113"/>
    <lineage>
        <taxon>Bacteria</taxon>
        <taxon>Pseudomonadati</taxon>
        <taxon>Campylobacterota</taxon>
        <taxon>Epsilonproteobacteria</taxon>
        <taxon>Campylobacterales</taxon>
        <taxon>Helicobacteraceae</taxon>
        <taxon>Helicobacter</taxon>
    </lineage>
</organism>
<feature type="transmembrane region" description="Helical" evidence="1">
    <location>
        <begin position="20"/>
        <end position="36"/>
    </location>
</feature>
<dbReference type="Proteomes" id="UP000006759">
    <property type="component" value="Unassembled WGS sequence"/>
</dbReference>